<protein>
    <submittedName>
        <fullName evidence="1">Uncharacterized protein</fullName>
    </submittedName>
</protein>
<dbReference type="EMBL" id="JABFAC010000012">
    <property type="protein sequence ID" value="MBA0631168.1"/>
    <property type="molecule type" value="Genomic_DNA"/>
</dbReference>
<sequence>MFSQRYYTFADIKKRLAVPSAIQRSLPPFNGGKLWKNFVIYDNLMLGIDSFYT</sequence>
<name>A0A7J8SYF2_GOSDV</name>
<accession>A0A7J8SYF2</accession>
<dbReference type="AlphaFoldDB" id="A0A7J8SYF2"/>
<evidence type="ECO:0000313" key="1">
    <source>
        <dbReference type="EMBL" id="MBA0631168.1"/>
    </source>
</evidence>
<comment type="caution">
    <text evidence="1">The sequence shown here is derived from an EMBL/GenBank/DDBJ whole genome shotgun (WGS) entry which is preliminary data.</text>
</comment>
<dbReference type="Proteomes" id="UP000593561">
    <property type="component" value="Unassembled WGS sequence"/>
</dbReference>
<keyword evidence="2" id="KW-1185">Reference proteome</keyword>
<evidence type="ECO:0000313" key="2">
    <source>
        <dbReference type="Proteomes" id="UP000593561"/>
    </source>
</evidence>
<organism evidence="1 2">
    <name type="scientific">Gossypium davidsonii</name>
    <name type="common">Davidson's cotton</name>
    <name type="synonym">Gossypium klotzschianum subsp. davidsonii</name>
    <dbReference type="NCBI Taxonomy" id="34287"/>
    <lineage>
        <taxon>Eukaryota</taxon>
        <taxon>Viridiplantae</taxon>
        <taxon>Streptophyta</taxon>
        <taxon>Embryophyta</taxon>
        <taxon>Tracheophyta</taxon>
        <taxon>Spermatophyta</taxon>
        <taxon>Magnoliopsida</taxon>
        <taxon>eudicotyledons</taxon>
        <taxon>Gunneridae</taxon>
        <taxon>Pentapetalae</taxon>
        <taxon>rosids</taxon>
        <taxon>malvids</taxon>
        <taxon>Malvales</taxon>
        <taxon>Malvaceae</taxon>
        <taxon>Malvoideae</taxon>
        <taxon>Gossypium</taxon>
    </lineage>
</organism>
<gene>
    <name evidence="1" type="ORF">Godav_003185</name>
</gene>
<reference evidence="1 2" key="1">
    <citation type="journal article" date="2019" name="Genome Biol. Evol.">
        <title>Insights into the evolution of the New World diploid cottons (Gossypium, subgenus Houzingenia) based on genome sequencing.</title>
        <authorList>
            <person name="Grover C.E."/>
            <person name="Arick M.A. 2nd"/>
            <person name="Thrash A."/>
            <person name="Conover J.L."/>
            <person name="Sanders W.S."/>
            <person name="Peterson D.G."/>
            <person name="Frelichowski J.E."/>
            <person name="Scheffler J.A."/>
            <person name="Scheffler B.E."/>
            <person name="Wendel J.F."/>
        </authorList>
    </citation>
    <scope>NUCLEOTIDE SEQUENCE [LARGE SCALE GENOMIC DNA]</scope>
    <source>
        <strain evidence="1">27</strain>
        <tissue evidence="1">Leaf</tissue>
    </source>
</reference>
<proteinExistence type="predicted"/>